<dbReference type="GO" id="GO:0005634">
    <property type="term" value="C:nucleus"/>
    <property type="evidence" value="ECO:0007669"/>
    <property type="project" value="UniProtKB-SubCell"/>
</dbReference>
<dbReference type="SMART" id="SM01114">
    <property type="entry name" value="CXC"/>
    <property type="match status" value="1"/>
</dbReference>
<dbReference type="InterPro" id="IPR005172">
    <property type="entry name" value="CRC"/>
</dbReference>
<dbReference type="InterPro" id="IPR033467">
    <property type="entry name" value="Tesmin/TSO1-like_CXC"/>
</dbReference>
<evidence type="ECO:0000256" key="2">
    <source>
        <dbReference type="ARBA" id="ARBA00007267"/>
    </source>
</evidence>
<evidence type="ECO:0000256" key="1">
    <source>
        <dbReference type="ARBA" id="ARBA00004123"/>
    </source>
</evidence>
<comment type="caution">
    <text evidence="6">The sequence shown here is derived from an EMBL/GenBank/DDBJ whole genome shotgun (WGS) entry which is preliminary data.</text>
</comment>
<feature type="region of interest" description="Disordered" evidence="4">
    <location>
        <begin position="422"/>
        <end position="454"/>
    </location>
</feature>
<evidence type="ECO:0000313" key="7">
    <source>
        <dbReference type="Proteomes" id="UP000604825"/>
    </source>
</evidence>
<evidence type="ECO:0000313" key="6">
    <source>
        <dbReference type="EMBL" id="CAD6205911.1"/>
    </source>
</evidence>
<proteinExistence type="inferred from homology"/>
<evidence type="ECO:0000259" key="5">
    <source>
        <dbReference type="PROSITE" id="PS51634"/>
    </source>
</evidence>
<accession>A0A811MK43</accession>
<gene>
    <name evidence="6" type="ORF">NCGR_LOCUS3679</name>
</gene>
<dbReference type="Pfam" id="PF03638">
    <property type="entry name" value="TCR"/>
    <property type="match status" value="1"/>
</dbReference>
<comment type="similarity">
    <text evidence="2">Belongs to the lin-54 family.</text>
</comment>
<reference evidence="6" key="1">
    <citation type="submission" date="2020-10" db="EMBL/GenBank/DDBJ databases">
        <authorList>
            <person name="Han B."/>
            <person name="Lu T."/>
            <person name="Zhao Q."/>
            <person name="Huang X."/>
            <person name="Zhao Y."/>
        </authorList>
    </citation>
    <scope>NUCLEOTIDE SEQUENCE</scope>
</reference>
<dbReference type="PROSITE" id="PS51634">
    <property type="entry name" value="CRC"/>
    <property type="match status" value="1"/>
</dbReference>
<feature type="compositionally biased region" description="Polar residues" evidence="4">
    <location>
        <begin position="114"/>
        <end position="135"/>
    </location>
</feature>
<dbReference type="OrthoDB" id="6283463at2759"/>
<dbReference type="GO" id="GO:0003700">
    <property type="term" value="F:DNA-binding transcription factor activity"/>
    <property type="evidence" value="ECO:0007669"/>
    <property type="project" value="InterPro"/>
</dbReference>
<dbReference type="PANTHER" id="PTHR46159:SF11">
    <property type="entry name" value="PROTEIN TESMIN_TSO1-LIKE CXC 2"/>
    <property type="match status" value="1"/>
</dbReference>
<evidence type="ECO:0000256" key="3">
    <source>
        <dbReference type="ARBA" id="ARBA00023242"/>
    </source>
</evidence>
<evidence type="ECO:0000256" key="4">
    <source>
        <dbReference type="SAM" id="MobiDB-lite"/>
    </source>
</evidence>
<sequence>MDAPESPPAGRPSSDAVALYEHSPIFDFINSLSPIATPKPLGSTQNVQLFKSSNLPPLSSIFTSPQVNPRKESKSTIRDVKLSQEELNPNCQRNQMGTFSCIELSGSAALASENCSPSEDATNWPSKWLQSTPFGSETLGDAKKQDTDDKTNHTADVEQVKPSSTYSDQNGLDQVDSSTSGRIVQENELAKQDRNDLAPCSLNHLITHCGTGNSVISISDLALEAQQRSWKLRGDNIISSTSILAVDQGNLEDSRREHFVEPFGSYIQSAADDTHVYCADAAAGVATNHDQEMLPAVIQNQLVSNDYNFYTFKVSIDGTAISQQQCGMHRRNLFNDKVGPSNKRVQNISNIHHANTCGNNYLKPVKPGIGLHLNTVALNLSNMPLTINPPLLPEQTSPATVISGSETALYGSEVCTHVDDYSSQKTMPNADKSDQQSHKKRRRKLQNDDGESCRHCSCKKSKCLKLYCACFAAKVYRSEFCSCQGCSNNHMHEEAVSHIRKQTESRNPLAFAPTVTRTCGPVSEFGDDSNNTPASARHKRGCNCRKSSCLKNTASAFSTAFGQKVLCVLLLTTEKLKKGGKAKGSHGKEEKLAFDKHHVISQSGDLAASENLLATPSLEPYRSSFLLPSTCSKLTPATAGCSSGLHNPRSPMKSDDVLSPFVTRAAAMILGNDFSDIQEVGSSCTTGVKVVSPNKKRVAPLHIGTALSPIGSSSRKLVLKSIPSFPSLTGDADSEPH</sequence>
<feature type="compositionally biased region" description="Basic and acidic residues" evidence="4">
    <location>
        <begin position="140"/>
        <end position="155"/>
    </location>
</feature>
<dbReference type="Proteomes" id="UP000604825">
    <property type="component" value="Unassembled WGS sequence"/>
</dbReference>
<feature type="domain" description="CRC" evidence="5">
    <location>
        <begin position="452"/>
        <end position="578"/>
    </location>
</feature>
<organism evidence="6 7">
    <name type="scientific">Miscanthus lutarioriparius</name>
    <dbReference type="NCBI Taxonomy" id="422564"/>
    <lineage>
        <taxon>Eukaryota</taxon>
        <taxon>Viridiplantae</taxon>
        <taxon>Streptophyta</taxon>
        <taxon>Embryophyta</taxon>
        <taxon>Tracheophyta</taxon>
        <taxon>Spermatophyta</taxon>
        <taxon>Magnoliopsida</taxon>
        <taxon>Liliopsida</taxon>
        <taxon>Poales</taxon>
        <taxon>Poaceae</taxon>
        <taxon>PACMAD clade</taxon>
        <taxon>Panicoideae</taxon>
        <taxon>Andropogonodae</taxon>
        <taxon>Andropogoneae</taxon>
        <taxon>Saccharinae</taxon>
        <taxon>Miscanthus</taxon>
    </lineage>
</organism>
<protein>
    <recommendedName>
        <fullName evidence="5">CRC domain-containing protein</fullName>
    </recommendedName>
</protein>
<comment type="subcellular location">
    <subcellularLocation>
        <location evidence="1">Nucleus</location>
    </subcellularLocation>
</comment>
<keyword evidence="3" id="KW-0539">Nucleus</keyword>
<dbReference type="InterPro" id="IPR044522">
    <property type="entry name" value="TSO1-like"/>
</dbReference>
<keyword evidence="7" id="KW-1185">Reference proteome</keyword>
<name>A0A811MK43_9POAL</name>
<feature type="compositionally biased region" description="Basic and acidic residues" evidence="4">
    <location>
        <begin position="445"/>
        <end position="454"/>
    </location>
</feature>
<dbReference type="PANTHER" id="PTHR46159">
    <property type="entry name" value="PROTEIN TESMIN/TSO1-LIKE CXC 2"/>
    <property type="match status" value="1"/>
</dbReference>
<feature type="region of interest" description="Disordered" evidence="4">
    <location>
        <begin position="114"/>
        <end position="155"/>
    </location>
</feature>
<dbReference type="AlphaFoldDB" id="A0A811MK43"/>
<dbReference type="EMBL" id="CAJGYO010000001">
    <property type="protein sequence ID" value="CAD6205911.1"/>
    <property type="molecule type" value="Genomic_DNA"/>
</dbReference>